<feature type="non-terminal residue" evidence="2">
    <location>
        <position position="1"/>
    </location>
</feature>
<dbReference type="InterPro" id="IPR000242">
    <property type="entry name" value="PTP_cat"/>
</dbReference>
<evidence type="ECO:0000313" key="3">
    <source>
        <dbReference type="EMBL" id="CAF4395117.1"/>
    </source>
</evidence>
<evidence type="ECO:0000313" key="2">
    <source>
        <dbReference type="EMBL" id="CAF1591218.1"/>
    </source>
</evidence>
<protein>
    <recommendedName>
        <fullName evidence="1">Tyrosine-protein phosphatase domain-containing protein</fullName>
    </recommendedName>
</protein>
<evidence type="ECO:0000313" key="4">
    <source>
        <dbReference type="Proteomes" id="UP000677228"/>
    </source>
</evidence>
<dbReference type="Proteomes" id="UP000677228">
    <property type="component" value="Unassembled WGS sequence"/>
</dbReference>
<dbReference type="AlphaFoldDB" id="A0A8S2FZ67"/>
<feature type="domain" description="Tyrosine-protein phosphatase" evidence="1">
    <location>
        <begin position="18"/>
        <end position="68"/>
    </location>
</feature>
<dbReference type="PROSITE" id="PS50818">
    <property type="entry name" value="INTEIN_C_TER"/>
    <property type="match status" value="1"/>
</dbReference>
<dbReference type="SUPFAM" id="SSF52799">
    <property type="entry name" value="(Phosphotyrosine protein) phosphatases II"/>
    <property type="match status" value="1"/>
</dbReference>
<dbReference type="InterPro" id="IPR029021">
    <property type="entry name" value="Prot-tyrosine_phosphatase-like"/>
</dbReference>
<dbReference type="PANTHER" id="PTHR45706:SF4">
    <property type="entry name" value="TYROSINE-PROTEIN PHOSPHATASE"/>
    <property type="match status" value="1"/>
</dbReference>
<dbReference type="Proteomes" id="UP000682733">
    <property type="component" value="Unassembled WGS sequence"/>
</dbReference>
<sequence length="68" mass="7994">ALQRRKVGYTYDISTSSQNYYKNRYKDVLPYDQTRVILKNCNDTDYINASFINMPITTTDVVNRYIAS</sequence>
<dbReference type="InterPro" id="IPR030934">
    <property type="entry name" value="Intein_C"/>
</dbReference>
<dbReference type="GO" id="GO:0004725">
    <property type="term" value="F:protein tyrosine phosphatase activity"/>
    <property type="evidence" value="ECO:0007669"/>
    <property type="project" value="InterPro"/>
</dbReference>
<gene>
    <name evidence="2" type="ORF">OVA965_LOCUS41559</name>
    <name evidence="3" type="ORF">TMI583_LOCUS43231</name>
</gene>
<dbReference type="EMBL" id="CAJNOK010048235">
    <property type="protein sequence ID" value="CAF1591218.1"/>
    <property type="molecule type" value="Genomic_DNA"/>
</dbReference>
<organism evidence="2 4">
    <name type="scientific">Didymodactylos carnosus</name>
    <dbReference type="NCBI Taxonomy" id="1234261"/>
    <lineage>
        <taxon>Eukaryota</taxon>
        <taxon>Metazoa</taxon>
        <taxon>Spiralia</taxon>
        <taxon>Gnathifera</taxon>
        <taxon>Rotifera</taxon>
        <taxon>Eurotatoria</taxon>
        <taxon>Bdelloidea</taxon>
        <taxon>Philodinida</taxon>
        <taxon>Philodinidae</taxon>
        <taxon>Didymodactylos</taxon>
    </lineage>
</organism>
<name>A0A8S2FZ67_9BILA</name>
<comment type="caution">
    <text evidence="2">The sequence shown here is derived from an EMBL/GenBank/DDBJ whole genome shotgun (WGS) entry which is preliminary data.</text>
</comment>
<dbReference type="PROSITE" id="PS50055">
    <property type="entry name" value="TYR_PHOSPHATASE_PTP"/>
    <property type="match status" value="1"/>
</dbReference>
<dbReference type="EMBL" id="CAJOBA010071650">
    <property type="protein sequence ID" value="CAF4395117.1"/>
    <property type="molecule type" value="Genomic_DNA"/>
</dbReference>
<proteinExistence type="predicted"/>
<reference evidence="2" key="1">
    <citation type="submission" date="2021-02" db="EMBL/GenBank/DDBJ databases">
        <authorList>
            <person name="Nowell W R."/>
        </authorList>
    </citation>
    <scope>NUCLEOTIDE SEQUENCE</scope>
</reference>
<accession>A0A8S2FZ67</accession>
<dbReference type="Gene3D" id="3.90.190.10">
    <property type="entry name" value="Protein tyrosine phosphatase superfamily"/>
    <property type="match status" value="1"/>
</dbReference>
<dbReference type="PANTHER" id="PTHR45706">
    <property type="entry name" value="TYROSINE-PROTEIN PHOSPHATASE"/>
    <property type="match status" value="1"/>
</dbReference>
<dbReference type="Pfam" id="PF00102">
    <property type="entry name" value="Y_phosphatase"/>
    <property type="match status" value="1"/>
</dbReference>
<evidence type="ECO:0000259" key="1">
    <source>
        <dbReference type="PROSITE" id="PS50055"/>
    </source>
</evidence>